<dbReference type="GeneID" id="8849445"/>
<dbReference type="OrthoDB" id="10255648at2759"/>
<organism evidence="4">
    <name type="scientific">Naegleria gruberi</name>
    <name type="common">Amoeba</name>
    <dbReference type="NCBI Taxonomy" id="5762"/>
    <lineage>
        <taxon>Eukaryota</taxon>
        <taxon>Discoba</taxon>
        <taxon>Heterolobosea</taxon>
        <taxon>Tetramitia</taxon>
        <taxon>Eutetramitia</taxon>
        <taxon>Vahlkampfiidae</taxon>
        <taxon>Naegleria</taxon>
    </lineage>
</organism>
<keyword evidence="4" id="KW-1185">Reference proteome</keyword>
<keyword evidence="2" id="KW-0812">Transmembrane</keyword>
<dbReference type="eggNOG" id="ENOG502SQWN">
    <property type="taxonomic scope" value="Eukaryota"/>
</dbReference>
<feature type="transmembrane region" description="Helical" evidence="2">
    <location>
        <begin position="196"/>
        <end position="218"/>
    </location>
</feature>
<dbReference type="Proteomes" id="UP000006671">
    <property type="component" value="Unassembled WGS sequence"/>
</dbReference>
<protein>
    <submittedName>
        <fullName evidence="3">Predicted protein</fullName>
    </submittedName>
</protein>
<sequence length="1526" mass="172292">MEQPECSIPTSATTIQQLPRPPSVMDDDEDIEFEVFNVPKKTSNENLGTFNDNNNISEQVIVDRIPRSNSKSSYSSSQPPVDGVADDVENEDQIEIETTGSSTGSHASTIKYENDKHAQVMAHSEQQFMTASATIIKTNEFDHLFEHSARETEKERKKKDRRIIGHLVRKRVENFLKIFDAYGEGIDGPQIRRKTVMGSFVSVIMRFIVIVLIAWKMYKVLSMTRSEDIGDIISINYNRSGSMYFMDIPTLQMNVSSKILFFERAEDGPSLQRIDIIDMYGLEKTFSTLSPSESFTLRKPLTKSIFGNANIGLNSFFPRNRDAETGFDSVNTFSTKTSTVSSILDPAEALYIQSNQDKDFIEHTVHLYLRFLDNLRGIKPCQLQIGMINSGILALLEDVDEYGNIIFEHQLQSHEDVYFATDSSTWAMSNIIPNETERASPKVLSEGISNSQFYLTTNFTTSNLVSFLQKKSVNGNLRNIAQIFLDRGISLPLFNEWTFIINYMNNFVYTSNKLICDDYEQDIDESSQTNPRLILNNSFIRKKLFPTDVRIISNNLGENDTTVLGFVKGDLSQQPPFYMIIAGFSGHSEVVTVSSMEITQGNNNTDDYRAVLFNVERSTSIPFADVDIYAPDDFQEQVANYQTLTNLPKALPINWIQQGLWKCSPEKYGDGFCDCDCGFVNDTLTVRDIDCNTILPNLFNSENPISKLSKVSCTSKGLLCSNSGQCISPSFIQGSKPCLYKASTFGQKKVTGFFGTTNDFYKSGGGKYCSECEGYNINNEQSTYSSHNSRFMCQVAPKGYVFGIDYLKKIESDTSICFPIRTKVGEMPFPTIISQFEELAMVSINRGMKTKLMNVSETSSINSAKYLSSKNELFGSSAFNIQTICIGKDHEKLASFGRVVSYNPFSKSLIVSKEFGLEFSQRIIPSSVQFYVGKTFSEDVVLDKINQQPLMVQIESLVDMGNYQHLTLQKAVDISMNLYTITFINGTRITIETIMPSKQSPTGGQKFVVRKSIHDFSLIQESTFSILTITSNTSLEIITQTELKSYFSIGSIIEFFTEDIYVGSSSIDIEYFQENYKFNMYDPGDRWKSVSYQPLTSLQIEYALFVVPIRKTFKTSTTSATPLDLCPREHSFLLNSSFPDFKIDPQRQHYFTCSLEATKDCTEYPEQDFCPSISFLDAEPTYKFEFDHLFQLNNKWKTMGNSLEKDIALGGATEVEYKYSFSQEYHFQHDSSSNDVDAEFTKGFNVNSNSTSNIFNGRLNFLGRSLDDAGIPAHSPILDFEVKIDLSPFCGEDIVKYGDGILQDIFSGILKETGSWRYTFRENAKNAEGAQQYARKVFTSPLTIKWDLSTLGEYNTNDKLILSPGYEFDFRATLRATSVYSSGFTGNADIKEVKLSIDSTSVSKTALDFSNRNKLVLNYIIQIDLTQSNQVFLIAESSVLLDLMTDVGGAMGVLSLGALFLKFWQMLVGQPSVFLRDVILADERKEERRKASPTFLDRVSSLLFGRKRRNRIAHLHPHSQAAYELK</sequence>
<evidence type="ECO:0000256" key="2">
    <source>
        <dbReference type="SAM" id="Phobius"/>
    </source>
</evidence>
<dbReference type="EMBL" id="GG738855">
    <property type="protein sequence ID" value="EFC47269.1"/>
    <property type="molecule type" value="Genomic_DNA"/>
</dbReference>
<keyword evidence="2" id="KW-1133">Transmembrane helix</keyword>
<evidence type="ECO:0000313" key="4">
    <source>
        <dbReference type="Proteomes" id="UP000006671"/>
    </source>
</evidence>
<feature type="compositionally biased region" description="Polar residues" evidence="1">
    <location>
        <begin position="8"/>
        <end position="17"/>
    </location>
</feature>
<keyword evidence="2" id="KW-0472">Membrane</keyword>
<name>D2V7L4_NAEGR</name>
<reference evidence="3 4" key="1">
    <citation type="journal article" date="2010" name="Cell">
        <title>The genome of Naegleria gruberi illuminates early eukaryotic versatility.</title>
        <authorList>
            <person name="Fritz-Laylin L.K."/>
            <person name="Prochnik S.E."/>
            <person name="Ginger M.L."/>
            <person name="Dacks J.B."/>
            <person name="Carpenter M.L."/>
            <person name="Field M.C."/>
            <person name="Kuo A."/>
            <person name="Paredez A."/>
            <person name="Chapman J."/>
            <person name="Pham J."/>
            <person name="Shu S."/>
            <person name="Neupane R."/>
            <person name="Cipriano M."/>
            <person name="Mancuso J."/>
            <person name="Tu H."/>
            <person name="Salamov A."/>
            <person name="Lindquist E."/>
            <person name="Shapiro H."/>
            <person name="Lucas S."/>
            <person name="Grigoriev I.V."/>
            <person name="Cande W.Z."/>
            <person name="Fulton C."/>
            <person name="Rokhsar D.S."/>
            <person name="Dawson S.C."/>
        </authorList>
    </citation>
    <scope>NUCLEOTIDE SEQUENCE [LARGE SCALE GENOMIC DNA]</scope>
    <source>
        <strain evidence="3 4">NEG-M</strain>
    </source>
</reference>
<proteinExistence type="predicted"/>
<accession>D2V7L4</accession>
<dbReference type="RefSeq" id="XP_002680013.1">
    <property type="nucleotide sequence ID" value="XM_002679967.1"/>
</dbReference>
<dbReference type="VEuPathDB" id="AmoebaDB:NAEGRDRAFT_64845"/>
<dbReference type="KEGG" id="ngr:NAEGRDRAFT_64845"/>
<evidence type="ECO:0000313" key="3">
    <source>
        <dbReference type="EMBL" id="EFC47269.1"/>
    </source>
</evidence>
<dbReference type="InParanoid" id="D2V7L4"/>
<gene>
    <name evidence="3" type="ORF">NAEGRDRAFT_64845</name>
</gene>
<feature type="region of interest" description="Disordered" evidence="1">
    <location>
        <begin position="1"/>
        <end position="28"/>
    </location>
</feature>
<evidence type="ECO:0000256" key="1">
    <source>
        <dbReference type="SAM" id="MobiDB-lite"/>
    </source>
</evidence>